<evidence type="ECO:0000313" key="3">
    <source>
        <dbReference type="Proteomes" id="UP001485459"/>
    </source>
</evidence>
<name>A0ABZ2YIE0_9BACT</name>
<dbReference type="RefSeq" id="WP_341834438.1">
    <property type="nucleotide sequence ID" value="NZ_CP149822.1"/>
</dbReference>
<dbReference type="InterPro" id="IPR052912">
    <property type="entry name" value="UPF0111_domain"/>
</dbReference>
<protein>
    <submittedName>
        <fullName evidence="2">DUF47 family protein</fullName>
    </submittedName>
</protein>
<evidence type="ECO:0000313" key="2">
    <source>
        <dbReference type="EMBL" id="WZN39452.1"/>
    </source>
</evidence>
<sequence length="216" mass="24660">MGGFNSIVKLFMPKDRVFYSLFEDVAANLVEMGKVLVELVETKDPAVRKDKVHLIERLEHKNDDLTHRIFVELGQNFITPFDREDIHYLASTLDDVADYIHGSAKRIDMYKVVEINDSVRKLADLINQGVAELAKAIPELRNMSNMRAITDACVRINSLENHADDIYDRAIADLFEQESNAVELIKMREIYQALEIATDKCEDSANVIETIIIKYA</sequence>
<dbReference type="Pfam" id="PF01865">
    <property type="entry name" value="PhoU_div"/>
    <property type="match status" value="1"/>
</dbReference>
<dbReference type="PANTHER" id="PTHR37298:SF1">
    <property type="entry name" value="UPF0111 PROTEIN YKAA"/>
    <property type="match status" value="1"/>
</dbReference>
<organism evidence="2 3">
    <name type="scientific">Chitinophaga pollutisoli</name>
    <dbReference type="NCBI Taxonomy" id="3133966"/>
    <lineage>
        <taxon>Bacteria</taxon>
        <taxon>Pseudomonadati</taxon>
        <taxon>Bacteroidota</taxon>
        <taxon>Chitinophagia</taxon>
        <taxon>Chitinophagales</taxon>
        <taxon>Chitinophagaceae</taxon>
        <taxon>Chitinophaga</taxon>
    </lineage>
</organism>
<comment type="similarity">
    <text evidence="1">Belongs to the UPF0111 family.</text>
</comment>
<dbReference type="Proteomes" id="UP001485459">
    <property type="component" value="Chromosome"/>
</dbReference>
<reference evidence="3" key="1">
    <citation type="submission" date="2024-03" db="EMBL/GenBank/DDBJ databases">
        <title>Chitinophaga horti sp. nov., isolated from garden soil.</title>
        <authorList>
            <person name="Lee D.S."/>
            <person name="Han D.M."/>
            <person name="Baek J.H."/>
            <person name="Choi D.G."/>
            <person name="Jeon J.H."/>
            <person name="Jeon C.O."/>
        </authorList>
    </citation>
    <scope>NUCLEOTIDE SEQUENCE [LARGE SCALE GENOMIC DNA]</scope>
    <source>
        <strain evidence="3">GPA1</strain>
    </source>
</reference>
<dbReference type="InterPro" id="IPR038078">
    <property type="entry name" value="PhoU-like_sf"/>
</dbReference>
<keyword evidence="3" id="KW-1185">Reference proteome</keyword>
<dbReference type="PANTHER" id="PTHR37298">
    <property type="entry name" value="UPF0111 PROTEIN YKAA"/>
    <property type="match status" value="1"/>
</dbReference>
<dbReference type="InterPro" id="IPR018445">
    <property type="entry name" value="Put_Phosphate_transp_reg"/>
</dbReference>
<evidence type="ECO:0000256" key="1">
    <source>
        <dbReference type="ARBA" id="ARBA00008591"/>
    </source>
</evidence>
<accession>A0ABZ2YIE0</accession>
<proteinExistence type="inferred from homology"/>
<dbReference type="EMBL" id="CP149822">
    <property type="protein sequence ID" value="WZN39452.1"/>
    <property type="molecule type" value="Genomic_DNA"/>
</dbReference>
<dbReference type="Gene3D" id="1.20.58.220">
    <property type="entry name" value="Phosphate transport system protein phou homolog 2, domain 2"/>
    <property type="match status" value="1"/>
</dbReference>
<gene>
    <name evidence="2" type="ORF">WJU16_15730</name>
</gene>